<dbReference type="Gene3D" id="1.10.860.10">
    <property type="entry name" value="DNAb Helicase, Chain A"/>
    <property type="match status" value="1"/>
</dbReference>
<dbReference type="GO" id="GO:0003678">
    <property type="term" value="F:DNA helicase activity"/>
    <property type="evidence" value="ECO:0007669"/>
    <property type="project" value="InterPro"/>
</dbReference>
<accession>X0XRD4</accession>
<keyword evidence="1" id="KW-0235">DNA replication</keyword>
<evidence type="ECO:0000259" key="3">
    <source>
        <dbReference type="Pfam" id="PF00772"/>
    </source>
</evidence>
<evidence type="ECO:0000256" key="1">
    <source>
        <dbReference type="ARBA" id="ARBA00022705"/>
    </source>
</evidence>
<dbReference type="InterPro" id="IPR007693">
    <property type="entry name" value="DNA_helicase_DnaB-like_N"/>
</dbReference>
<dbReference type="GO" id="GO:0006260">
    <property type="term" value="P:DNA replication"/>
    <property type="evidence" value="ECO:0007669"/>
    <property type="project" value="UniProtKB-KW"/>
</dbReference>
<dbReference type="GO" id="GO:0005524">
    <property type="term" value="F:ATP binding"/>
    <property type="evidence" value="ECO:0007669"/>
    <property type="project" value="InterPro"/>
</dbReference>
<dbReference type="InterPro" id="IPR016136">
    <property type="entry name" value="DNA_helicase_N/primase_C"/>
</dbReference>
<comment type="caution">
    <text evidence="4">The sequence shown here is derived from an EMBL/GenBank/DDBJ whole genome shotgun (WGS) entry which is preliminary data.</text>
</comment>
<evidence type="ECO:0000256" key="2">
    <source>
        <dbReference type="ARBA" id="ARBA00023125"/>
    </source>
</evidence>
<name>X0XRD4_9ZZZZ</name>
<gene>
    <name evidence="4" type="ORF">S01H1_69339</name>
</gene>
<keyword evidence="2" id="KW-0238">DNA-binding</keyword>
<dbReference type="EMBL" id="BARS01046033">
    <property type="protein sequence ID" value="GAG39208.1"/>
    <property type="molecule type" value="Genomic_DNA"/>
</dbReference>
<dbReference type="Pfam" id="PF00772">
    <property type="entry name" value="DnaB"/>
    <property type="match status" value="1"/>
</dbReference>
<feature type="domain" description="DNA helicase DnaB-like N-terminal" evidence="3">
    <location>
        <begin position="8"/>
        <end position="56"/>
    </location>
</feature>
<dbReference type="AlphaFoldDB" id="X0XRD4"/>
<dbReference type="InterPro" id="IPR036185">
    <property type="entry name" value="DNA_heli_DnaB-like_N_sf"/>
</dbReference>
<dbReference type="SUPFAM" id="SSF48024">
    <property type="entry name" value="N-terminal domain of DnaB helicase"/>
    <property type="match status" value="1"/>
</dbReference>
<organism evidence="4">
    <name type="scientific">marine sediment metagenome</name>
    <dbReference type="NCBI Taxonomy" id="412755"/>
    <lineage>
        <taxon>unclassified sequences</taxon>
        <taxon>metagenomes</taxon>
        <taxon>ecological metagenomes</taxon>
    </lineage>
</organism>
<evidence type="ECO:0000313" key="4">
    <source>
        <dbReference type="EMBL" id="GAG39208.1"/>
    </source>
</evidence>
<proteinExistence type="predicted"/>
<reference evidence="4" key="1">
    <citation type="journal article" date="2014" name="Front. Microbiol.">
        <title>High frequency of phylogenetically diverse reductive dehalogenase-homologous genes in deep subseafloor sedimentary metagenomes.</title>
        <authorList>
            <person name="Kawai M."/>
            <person name="Futagami T."/>
            <person name="Toyoda A."/>
            <person name="Takaki Y."/>
            <person name="Nishi S."/>
            <person name="Hori S."/>
            <person name="Arai W."/>
            <person name="Tsubouchi T."/>
            <person name="Morono Y."/>
            <person name="Uchiyama I."/>
            <person name="Ito T."/>
            <person name="Fujiyama A."/>
            <person name="Inagaki F."/>
            <person name="Takami H."/>
        </authorList>
    </citation>
    <scope>NUCLEOTIDE SEQUENCE</scope>
    <source>
        <strain evidence="4">Expedition CK06-06</strain>
    </source>
</reference>
<dbReference type="GO" id="GO:0003677">
    <property type="term" value="F:DNA binding"/>
    <property type="evidence" value="ECO:0007669"/>
    <property type="project" value="UniProtKB-KW"/>
</dbReference>
<feature type="non-terminal residue" evidence="4">
    <location>
        <position position="58"/>
    </location>
</feature>
<sequence>MPDQDKPPPQCLDSEQATLGACLVDPQAALIALGIVGPEDFYREAHRLVFAAMKQAAG</sequence>
<protein>
    <recommendedName>
        <fullName evidence="3">DNA helicase DnaB-like N-terminal domain-containing protein</fullName>
    </recommendedName>
</protein>